<dbReference type="PANTHER" id="PTHR37533">
    <property type="entry name" value="FLAGELLAR HOOK-LENGTH CONTROL PROTEIN"/>
    <property type="match status" value="1"/>
</dbReference>
<evidence type="ECO:0000256" key="2">
    <source>
        <dbReference type="ARBA" id="ARBA00009149"/>
    </source>
</evidence>
<evidence type="ECO:0000256" key="3">
    <source>
        <dbReference type="ARBA" id="ARBA00022795"/>
    </source>
</evidence>
<accession>A0ABT6BAK2</accession>
<dbReference type="Proteomes" id="UP001528850">
    <property type="component" value="Unassembled WGS sequence"/>
</dbReference>
<keyword evidence="7" id="KW-1185">Reference proteome</keyword>
<evidence type="ECO:0000313" key="7">
    <source>
        <dbReference type="Proteomes" id="UP001528850"/>
    </source>
</evidence>
<feature type="compositionally biased region" description="Low complexity" evidence="4">
    <location>
        <begin position="339"/>
        <end position="353"/>
    </location>
</feature>
<feature type="region of interest" description="Disordered" evidence="4">
    <location>
        <begin position="1"/>
        <end position="104"/>
    </location>
</feature>
<comment type="caution">
    <text evidence="6">The sequence shown here is derived from an EMBL/GenBank/DDBJ whole genome shotgun (WGS) entry which is preliminary data.</text>
</comment>
<feature type="region of interest" description="Disordered" evidence="4">
    <location>
        <begin position="328"/>
        <end position="361"/>
    </location>
</feature>
<feature type="domain" description="Flagellar hook-length control protein-like C-terminal" evidence="5">
    <location>
        <begin position="252"/>
        <end position="334"/>
    </location>
</feature>
<feature type="compositionally biased region" description="Basic and acidic residues" evidence="4">
    <location>
        <begin position="89"/>
        <end position="101"/>
    </location>
</feature>
<evidence type="ECO:0000256" key="4">
    <source>
        <dbReference type="SAM" id="MobiDB-lite"/>
    </source>
</evidence>
<evidence type="ECO:0000313" key="6">
    <source>
        <dbReference type="EMBL" id="MDF4025155.1"/>
    </source>
</evidence>
<dbReference type="Pfam" id="PF02120">
    <property type="entry name" value="Flg_hook"/>
    <property type="match status" value="1"/>
</dbReference>
<dbReference type="InterPro" id="IPR001635">
    <property type="entry name" value="Flag_hook_Flik"/>
</dbReference>
<gene>
    <name evidence="6" type="ORF">P3W24_09290</name>
</gene>
<reference evidence="6 7" key="1">
    <citation type="journal article" date="2024" name="Curr. Microbiol.">
        <title>Luteibacter sahnii sp. nov., A Novel Yellow-Colored Xanthomonadin Pigment Producing Probiotic Bacterium from Healthy Rice Seed Microbiome.</title>
        <authorList>
            <person name="Jaiswal G."/>
            <person name="Rana R."/>
            <person name="Nayak P.K."/>
            <person name="Chouhan R."/>
            <person name="Gandhi S.G."/>
            <person name="Patel H.K."/>
            <person name="Patil P.B."/>
        </authorList>
    </citation>
    <scope>NUCLEOTIDE SEQUENCE [LARGE SCALE GENOMIC DNA]</scope>
    <source>
        <strain evidence="6 7">PPL201</strain>
    </source>
</reference>
<keyword evidence="6" id="KW-0969">Cilium</keyword>
<dbReference type="PRINTS" id="PR01007">
    <property type="entry name" value="FLGHOOKFLIK"/>
</dbReference>
<comment type="function">
    <text evidence="1">Controls the length of the flagellar hook.</text>
</comment>
<dbReference type="EMBL" id="JARJJS010000002">
    <property type="protein sequence ID" value="MDF4025155.1"/>
    <property type="molecule type" value="Genomic_DNA"/>
</dbReference>
<feature type="compositionally biased region" description="Low complexity" evidence="4">
    <location>
        <begin position="1"/>
        <end position="41"/>
    </location>
</feature>
<keyword evidence="6" id="KW-0282">Flagellum</keyword>
<dbReference type="InterPro" id="IPR021136">
    <property type="entry name" value="Flagellar_hook_control-like_C"/>
</dbReference>
<name>A0ABT6BAK2_9GAMM</name>
<keyword evidence="6" id="KW-0966">Cell projection</keyword>
<feature type="compositionally biased region" description="Polar residues" evidence="4">
    <location>
        <begin position="65"/>
        <end position="74"/>
    </location>
</feature>
<comment type="similarity">
    <text evidence="2">Belongs to the FliK family.</text>
</comment>
<evidence type="ECO:0000259" key="5">
    <source>
        <dbReference type="Pfam" id="PF02120"/>
    </source>
</evidence>
<feature type="compositionally biased region" description="Low complexity" evidence="4">
    <location>
        <begin position="75"/>
        <end position="85"/>
    </location>
</feature>
<dbReference type="Gene3D" id="3.30.750.140">
    <property type="match status" value="1"/>
</dbReference>
<dbReference type="CDD" id="cd17470">
    <property type="entry name" value="T3SS_Flik_C"/>
    <property type="match status" value="1"/>
</dbReference>
<dbReference type="InterPro" id="IPR052563">
    <property type="entry name" value="FliK"/>
</dbReference>
<dbReference type="PANTHER" id="PTHR37533:SF2">
    <property type="entry name" value="FLAGELLAR HOOK-LENGTH CONTROL PROTEIN"/>
    <property type="match status" value="1"/>
</dbReference>
<proteinExistence type="inferred from homology"/>
<evidence type="ECO:0000256" key="1">
    <source>
        <dbReference type="ARBA" id="ARBA00003944"/>
    </source>
</evidence>
<dbReference type="RefSeq" id="WP_320549664.1">
    <property type="nucleotide sequence ID" value="NZ_JAQLOK010000001.1"/>
</dbReference>
<keyword evidence="3" id="KW-1005">Bacterial flagellum biogenesis</keyword>
<organism evidence="6 7">
    <name type="scientific">Luteibacter sahnii</name>
    <dbReference type="NCBI Taxonomy" id="3021977"/>
    <lineage>
        <taxon>Bacteria</taxon>
        <taxon>Pseudomonadati</taxon>
        <taxon>Pseudomonadota</taxon>
        <taxon>Gammaproteobacteria</taxon>
        <taxon>Lysobacterales</taxon>
        <taxon>Rhodanobacteraceae</taxon>
        <taxon>Luteibacter</taxon>
    </lineage>
</organism>
<sequence length="373" mass="36705">MNNATLALNVAAPASTAPAASSNDTSSSAHGFDAAMATARADAGRSTSPPPPPKPKAGASSTPPDDTSANGVASTTPAQAKAPATTDDDATRHDDDGKDDPSATDATLASAVLALIGVAPKTPTAPSTTPADALGHAAGAAVGATATSLGDLPPLGTDAAATGAKDGFLASLGLHATTDATAVAPPNVFTSLLAAQATDAIRDKADTRSATDLMQGSPMPPLHLSSTNVAAVPQWQATQPATSPHFAQELGEQIAWMGAGQIKEAQIKLHPEELGSMDVRVNLDGGKVNVAIMAQHPAAVHAVQQTLSQLDAMLAHHGLELGQADVGQRQAGQGGDGGASSARGEAAGSADAAPTASVVATSPVSRGLLDEVA</sequence>
<dbReference type="InterPro" id="IPR038610">
    <property type="entry name" value="FliK-like_C_sf"/>
</dbReference>
<protein>
    <submittedName>
        <fullName evidence="6">Flagellar hook-length control protein FliK</fullName>
    </submittedName>
</protein>